<evidence type="ECO:0000256" key="6">
    <source>
        <dbReference type="ARBA" id="ARBA00023136"/>
    </source>
</evidence>
<comment type="similarity">
    <text evidence="2">Belongs to the polysaccharide synthase family.</text>
</comment>
<evidence type="ECO:0000313" key="9">
    <source>
        <dbReference type="EMBL" id="QDU85231.1"/>
    </source>
</evidence>
<keyword evidence="5 8" id="KW-1133">Transmembrane helix</keyword>
<feature type="transmembrane region" description="Helical" evidence="8">
    <location>
        <begin position="373"/>
        <end position="394"/>
    </location>
</feature>
<evidence type="ECO:0000313" key="10">
    <source>
        <dbReference type="Proteomes" id="UP000319342"/>
    </source>
</evidence>
<evidence type="ECO:0000256" key="4">
    <source>
        <dbReference type="ARBA" id="ARBA00022692"/>
    </source>
</evidence>
<evidence type="ECO:0000256" key="7">
    <source>
        <dbReference type="SAM" id="MobiDB-lite"/>
    </source>
</evidence>
<dbReference type="PANTHER" id="PTHR30250:SF10">
    <property type="entry name" value="LIPOPOLYSACCHARIDE BIOSYNTHESIS PROTEIN WZXC"/>
    <property type="match status" value="1"/>
</dbReference>
<keyword evidence="4 8" id="KW-0812">Transmembrane</keyword>
<comment type="subcellular location">
    <subcellularLocation>
        <location evidence="1">Cell membrane</location>
        <topology evidence="1">Multi-pass membrane protein</topology>
    </subcellularLocation>
</comment>
<feature type="transmembrane region" description="Helical" evidence="8">
    <location>
        <begin position="338"/>
        <end position="361"/>
    </location>
</feature>
<sequence>MNPSRASAAPDASARSAMSPADASPSDVARPVWKHAGYLLASGWTQAAVAFGSNLILVRHIAPEGFGRFALTLASLTLVYAFASLRPGALVIREGRSQTAERRAFLWNACVQEAAILGLVSAALLAAQGADAFGWSMWAVVWLAHFAAQSRGFLERQQAYGSLSVIESGSHLVAHGAAIAAVLWGAGIWALPLREVLLAGLRIGALGAIGGLPSERMRLVRPREWRALARDAKDLWSDGLLEGLHTRIVVLAAGWIAGVRGAGLFFQAQRLSQVPHQFLQPVAGRLAFNWFARAESDGERALQRKRLLLLLAGPLLLAAAGCLLLAEPVVPWLLGAEWAEAAPLLASLCGVAGGMSLLALVKMELLATGRFRALLMLRLAQFAGLATAVPLLAIWPELGVRALGIALSVGIAAGVVAGRRAR</sequence>
<gene>
    <name evidence="9" type="primary">wzxC</name>
    <name evidence="9" type="ORF">Pla163_23590</name>
</gene>
<evidence type="ECO:0000256" key="2">
    <source>
        <dbReference type="ARBA" id="ARBA00007430"/>
    </source>
</evidence>
<evidence type="ECO:0000256" key="8">
    <source>
        <dbReference type="SAM" id="Phobius"/>
    </source>
</evidence>
<feature type="transmembrane region" description="Helical" evidence="8">
    <location>
        <begin position="104"/>
        <end position="126"/>
    </location>
</feature>
<evidence type="ECO:0000256" key="3">
    <source>
        <dbReference type="ARBA" id="ARBA00022475"/>
    </source>
</evidence>
<reference evidence="9 10" key="1">
    <citation type="submission" date="2019-02" db="EMBL/GenBank/DDBJ databases">
        <title>Deep-cultivation of Planctomycetes and their phenomic and genomic characterization uncovers novel biology.</title>
        <authorList>
            <person name="Wiegand S."/>
            <person name="Jogler M."/>
            <person name="Boedeker C."/>
            <person name="Pinto D."/>
            <person name="Vollmers J."/>
            <person name="Rivas-Marin E."/>
            <person name="Kohn T."/>
            <person name="Peeters S.H."/>
            <person name="Heuer A."/>
            <person name="Rast P."/>
            <person name="Oberbeckmann S."/>
            <person name="Bunk B."/>
            <person name="Jeske O."/>
            <person name="Meyerdierks A."/>
            <person name="Storesund J.E."/>
            <person name="Kallscheuer N."/>
            <person name="Luecker S."/>
            <person name="Lage O.M."/>
            <person name="Pohl T."/>
            <person name="Merkel B.J."/>
            <person name="Hornburger P."/>
            <person name="Mueller R.-W."/>
            <person name="Bruemmer F."/>
            <person name="Labrenz M."/>
            <person name="Spormann A.M."/>
            <person name="Op den Camp H."/>
            <person name="Overmann J."/>
            <person name="Amann R."/>
            <person name="Jetten M.S.M."/>
            <person name="Mascher T."/>
            <person name="Medema M.H."/>
            <person name="Devos D.P."/>
            <person name="Kaster A.-K."/>
            <person name="Ovreas L."/>
            <person name="Rohde M."/>
            <person name="Galperin M.Y."/>
            <person name="Jogler C."/>
        </authorList>
    </citation>
    <scope>NUCLEOTIDE SEQUENCE [LARGE SCALE GENOMIC DNA]</scope>
    <source>
        <strain evidence="9 10">Pla163</strain>
    </source>
</reference>
<keyword evidence="6 8" id="KW-0472">Membrane</keyword>
<dbReference type="EMBL" id="CP036290">
    <property type="protein sequence ID" value="QDU85231.1"/>
    <property type="molecule type" value="Genomic_DNA"/>
</dbReference>
<proteinExistence type="inferred from homology"/>
<dbReference type="PANTHER" id="PTHR30250">
    <property type="entry name" value="PST FAMILY PREDICTED COLANIC ACID TRANSPORTER"/>
    <property type="match status" value="1"/>
</dbReference>
<dbReference type="InterPro" id="IPR050833">
    <property type="entry name" value="Poly_Biosynth_Transport"/>
</dbReference>
<keyword evidence="10" id="KW-1185">Reference proteome</keyword>
<dbReference type="AlphaFoldDB" id="A0A518D173"/>
<feature type="region of interest" description="Disordered" evidence="7">
    <location>
        <begin position="1"/>
        <end position="26"/>
    </location>
</feature>
<feature type="transmembrane region" description="Helical" evidence="8">
    <location>
        <begin position="169"/>
        <end position="190"/>
    </location>
</feature>
<dbReference type="Proteomes" id="UP000319342">
    <property type="component" value="Chromosome"/>
</dbReference>
<feature type="transmembrane region" description="Helical" evidence="8">
    <location>
        <begin position="36"/>
        <end position="57"/>
    </location>
</feature>
<name>A0A518D173_9BACT</name>
<protein>
    <submittedName>
        <fullName evidence="9">Lipopolysaccharide biosynthesis protein WzxC</fullName>
    </submittedName>
</protein>
<dbReference type="Pfam" id="PF13440">
    <property type="entry name" value="Polysacc_synt_3"/>
    <property type="match status" value="1"/>
</dbReference>
<evidence type="ECO:0000256" key="1">
    <source>
        <dbReference type="ARBA" id="ARBA00004651"/>
    </source>
</evidence>
<feature type="transmembrane region" description="Helical" evidence="8">
    <location>
        <begin position="307"/>
        <end position="326"/>
    </location>
</feature>
<dbReference type="OrthoDB" id="7355757at2"/>
<keyword evidence="3" id="KW-1003">Cell membrane</keyword>
<dbReference type="GO" id="GO:0005886">
    <property type="term" value="C:plasma membrane"/>
    <property type="evidence" value="ECO:0007669"/>
    <property type="project" value="UniProtKB-SubCell"/>
</dbReference>
<organism evidence="9 10">
    <name type="scientific">Rohdeia mirabilis</name>
    <dbReference type="NCBI Taxonomy" id="2528008"/>
    <lineage>
        <taxon>Bacteria</taxon>
        <taxon>Pseudomonadati</taxon>
        <taxon>Planctomycetota</taxon>
        <taxon>Planctomycetia</taxon>
        <taxon>Planctomycetia incertae sedis</taxon>
        <taxon>Rohdeia</taxon>
    </lineage>
</organism>
<feature type="transmembrane region" description="Helical" evidence="8">
    <location>
        <begin position="400"/>
        <end position="418"/>
    </location>
</feature>
<evidence type="ECO:0000256" key="5">
    <source>
        <dbReference type="ARBA" id="ARBA00022989"/>
    </source>
</evidence>
<accession>A0A518D173</accession>
<feature type="transmembrane region" description="Helical" evidence="8">
    <location>
        <begin position="69"/>
        <end position="92"/>
    </location>
</feature>